<dbReference type="SUPFAM" id="SSF89733">
    <property type="entry name" value="L-sulfolactate dehydrogenase-like"/>
    <property type="match status" value="1"/>
</dbReference>
<protein>
    <recommendedName>
        <fullName evidence="3">DUF3726 domain-containing protein</fullName>
    </recommendedName>
</protein>
<gene>
    <name evidence="1" type="ORF">BSU04_45865</name>
</gene>
<dbReference type="AlphaFoldDB" id="A0A226WLH8"/>
<reference evidence="2" key="1">
    <citation type="submission" date="2017-01" db="EMBL/GenBank/DDBJ databases">
        <title>Genome Analysis of Deinococcus marmoris KOPRI26562.</title>
        <authorList>
            <person name="Kim J.H."/>
            <person name="Oh H.-M."/>
        </authorList>
    </citation>
    <scope>NUCLEOTIDE SEQUENCE [LARGE SCALE GENOMIC DNA]</scope>
    <source>
        <strain evidence="2">PAMC 26633</strain>
    </source>
</reference>
<dbReference type="InterPro" id="IPR022201">
    <property type="entry name" value="DUF3726"/>
</dbReference>
<evidence type="ECO:0000313" key="2">
    <source>
        <dbReference type="Proteomes" id="UP000214720"/>
    </source>
</evidence>
<name>A0A226WLH8_CABSO</name>
<dbReference type="InterPro" id="IPR036111">
    <property type="entry name" value="Mal/L-sulfo/L-lacto_DH-like_sf"/>
</dbReference>
<organism evidence="1 2">
    <name type="scientific">Caballeronia sordidicola</name>
    <name type="common">Burkholderia sordidicola</name>
    <dbReference type="NCBI Taxonomy" id="196367"/>
    <lineage>
        <taxon>Bacteria</taxon>
        <taxon>Pseudomonadati</taxon>
        <taxon>Pseudomonadota</taxon>
        <taxon>Betaproteobacteria</taxon>
        <taxon>Burkholderiales</taxon>
        <taxon>Burkholderiaceae</taxon>
        <taxon>Caballeronia</taxon>
    </lineage>
</organism>
<evidence type="ECO:0008006" key="3">
    <source>
        <dbReference type="Google" id="ProtNLM"/>
    </source>
</evidence>
<proteinExistence type="predicted"/>
<dbReference type="Pfam" id="PF12525">
    <property type="entry name" value="DUF3726"/>
    <property type="match status" value="1"/>
</dbReference>
<comment type="caution">
    <text evidence="1">The sequence shown here is derived from an EMBL/GenBank/DDBJ whole genome shotgun (WGS) entry which is preliminary data.</text>
</comment>
<sequence length="246" mass="26061">MKTAINELNSLCRSALEGSGWAQGDYEDAADAAVWLHAMGLDGMEAIDRLLGVAHQEEYVVEPALSARQGAGAEHTASCNGLAGCLLAFELAWARATQAGTGTVRISNALSPRLALYGLKVMCTRGRRFDLSWTENAGRHFATTSGHDDYPRYLGFNALASKTSSEIMVWCGVDGATSNGIAAAGQDVTGAIDAAEFDARYRDALWRGIEVDAAHIDRLIAWKSKVLVPESLASRAHGAGGADDGF</sequence>
<dbReference type="RefSeq" id="WP_179258641.1">
    <property type="nucleotide sequence ID" value="NZ_MTHB01000301.1"/>
</dbReference>
<accession>A0A226WLH8</accession>
<dbReference type="Proteomes" id="UP000214720">
    <property type="component" value="Unassembled WGS sequence"/>
</dbReference>
<dbReference type="EMBL" id="MTHB01000301">
    <property type="protein sequence ID" value="OXC71659.1"/>
    <property type="molecule type" value="Genomic_DNA"/>
</dbReference>
<dbReference type="GO" id="GO:0016491">
    <property type="term" value="F:oxidoreductase activity"/>
    <property type="evidence" value="ECO:0007669"/>
    <property type="project" value="InterPro"/>
</dbReference>
<evidence type="ECO:0000313" key="1">
    <source>
        <dbReference type="EMBL" id="OXC71659.1"/>
    </source>
</evidence>